<dbReference type="GO" id="GO:0003677">
    <property type="term" value="F:DNA binding"/>
    <property type="evidence" value="ECO:0007669"/>
    <property type="project" value="UniProtKB-UniRule"/>
</dbReference>
<dbReference type="PROSITE" id="PS51900">
    <property type="entry name" value="CB"/>
    <property type="match status" value="1"/>
</dbReference>
<dbReference type="GO" id="GO:0007059">
    <property type="term" value="P:chromosome segregation"/>
    <property type="evidence" value="ECO:0007669"/>
    <property type="project" value="UniProtKB-KW"/>
</dbReference>
<dbReference type="Proteomes" id="UP000035760">
    <property type="component" value="Unassembled WGS sequence"/>
</dbReference>
<reference evidence="8" key="1">
    <citation type="submission" date="2013-07" db="EMBL/GenBank/DDBJ databases">
        <authorList>
            <person name="McIlroy S."/>
        </authorList>
    </citation>
    <scope>NUCLEOTIDE SEQUENCE [LARGE SCALE GENOMIC DNA]</scope>
    <source>
        <strain evidence="8">Run_A_D11</strain>
    </source>
</reference>
<feature type="domain" description="Core-binding (CB)" evidence="7">
    <location>
        <begin position="5"/>
        <end position="91"/>
    </location>
</feature>
<dbReference type="PROSITE" id="PS51898">
    <property type="entry name" value="TYR_RECOMBINASE"/>
    <property type="match status" value="1"/>
</dbReference>
<evidence type="ECO:0000313" key="9">
    <source>
        <dbReference type="Proteomes" id="UP000035760"/>
    </source>
</evidence>
<evidence type="ECO:0000256" key="2">
    <source>
        <dbReference type="ARBA" id="ARBA00022908"/>
    </source>
</evidence>
<organism evidence="8 9">
    <name type="scientific">Candidatus Competibacter denitrificans Run_A_D11</name>
    <dbReference type="NCBI Taxonomy" id="1400863"/>
    <lineage>
        <taxon>Bacteria</taxon>
        <taxon>Pseudomonadati</taxon>
        <taxon>Pseudomonadota</taxon>
        <taxon>Gammaproteobacteria</taxon>
        <taxon>Candidatus Competibacteraceae</taxon>
        <taxon>Candidatus Competibacter</taxon>
    </lineage>
</organism>
<protein>
    <submittedName>
        <fullName evidence="8">Integrase family protein</fullName>
    </submittedName>
</protein>
<keyword evidence="4" id="KW-0233">DNA recombination</keyword>
<evidence type="ECO:0000256" key="3">
    <source>
        <dbReference type="ARBA" id="ARBA00023125"/>
    </source>
</evidence>
<dbReference type="PANTHER" id="PTHR30349:SF81">
    <property type="entry name" value="TYROSINE RECOMBINASE XERC"/>
    <property type="match status" value="1"/>
</dbReference>
<evidence type="ECO:0000256" key="5">
    <source>
        <dbReference type="PROSITE-ProRule" id="PRU01248"/>
    </source>
</evidence>
<dbReference type="InterPro" id="IPR050090">
    <property type="entry name" value="Tyrosine_recombinase_XerCD"/>
</dbReference>
<dbReference type="InterPro" id="IPR044068">
    <property type="entry name" value="CB"/>
</dbReference>
<keyword evidence="9" id="KW-1185">Reference proteome</keyword>
<accession>W6M9F6</accession>
<name>W6M9F6_9GAMM</name>
<dbReference type="EMBL" id="CBTJ020000114">
    <property type="protein sequence ID" value="CDI04651.1"/>
    <property type="molecule type" value="Genomic_DNA"/>
</dbReference>
<gene>
    <name evidence="8" type="ORF">BN873_p20031</name>
</gene>
<dbReference type="GO" id="GO:0006310">
    <property type="term" value="P:DNA recombination"/>
    <property type="evidence" value="ECO:0007669"/>
    <property type="project" value="UniProtKB-KW"/>
</dbReference>
<feature type="domain" description="Tyr recombinase" evidence="6">
    <location>
        <begin position="112"/>
        <end position="307"/>
    </location>
</feature>
<evidence type="ECO:0000259" key="7">
    <source>
        <dbReference type="PROSITE" id="PS51900"/>
    </source>
</evidence>
<evidence type="ECO:0000256" key="4">
    <source>
        <dbReference type="ARBA" id="ARBA00023172"/>
    </source>
</evidence>
<reference evidence="8" key="2">
    <citation type="submission" date="2014-03" db="EMBL/GenBank/DDBJ databases">
        <title>Candidatus Competibacter-lineage genomes retrieved from metagenomes reveal functional metabolic diversity.</title>
        <authorList>
            <person name="McIlroy S.J."/>
            <person name="Albertsen M."/>
            <person name="Andresen E.K."/>
            <person name="Saunders A.M."/>
            <person name="Kristiansen R."/>
            <person name="Stokholm-Bjerregaard M."/>
            <person name="Nielsen K.L."/>
            <person name="Nielsen P.H."/>
        </authorList>
    </citation>
    <scope>NUCLEOTIDE SEQUENCE</scope>
    <source>
        <strain evidence="8">Run_A_D11</strain>
    </source>
</reference>
<dbReference type="InterPro" id="IPR013762">
    <property type="entry name" value="Integrase-like_cat_sf"/>
</dbReference>
<dbReference type="InterPro" id="IPR004107">
    <property type="entry name" value="Integrase_SAM-like_N"/>
</dbReference>
<dbReference type="PANTHER" id="PTHR30349">
    <property type="entry name" value="PHAGE INTEGRASE-RELATED"/>
    <property type="match status" value="1"/>
</dbReference>
<sequence length="309" mass="35731">MFDREIFDEARKEFLSHLRYTRGHSPRTCYNYHSDLGIWAGWLTEASKDWQRVKALDVEQFSAWQLRERKVGAHLVSRRLSCLSTFYRWAKKNEIVVDDPVYLADKPKRPQRMPVWLEREEQAALEAAVRRVDDIPENIFGQRRAHLRTIRQRYELLFGLLLNSGLRISEALGLKVRDVRLRDGTALAVRVIGKGDKERLVPLPEKFGQVFGFWLKDKPAEEYVFAQKPRGQPPGAHAARAYLRRLKDKAHIAKPITPHKLRHTYATNLLNAGAELVDIQALLGHVNLATTQIYTHVDQDRMAAVVNKL</sequence>
<dbReference type="GO" id="GO:0015074">
    <property type="term" value="P:DNA integration"/>
    <property type="evidence" value="ECO:0007669"/>
    <property type="project" value="UniProtKB-KW"/>
</dbReference>
<dbReference type="InterPro" id="IPR011010">
    <property type="entry name" value="DNA_brk_join_enz"/>
</dbReference>
<dbReference type="Pfam" id="PF02899">
    <property type="entry name" value="Phage_int_SAM_1"/>
    <property type="match status" value="1"/>
</dbReference>
<keyword evidence="1" id="KW-0159">Chromosome partition</keyword>
<dbReference type="InterPro" id="IPR010998">
    <property type="entry name" value="Integrase_recombinase_N"/>
</dbReference>
<evidence type="ECO:0000313" key="8">
    <source>
        <dbReference type="EMBL" id="CDI04651.1"/>
    </source>
</evidence>
<keyword evidence="2" id="KW-0229">DNA integration</keyword>
<dbReference type="AlphaFoldDB" id="W6M9F6"/>
<dbReference type="InterPro" id="IPR002104">
    <property type="entry name" value="Integrase_catalytic"/>
</dbReference>
<evidence type="ECO:0000256" key="1">
    <source>
        <dbReference type="ARBA" id="ARBA00022829"/>
    </source>
</evidence>
<proteinExistence type="predicted"/>
<dbReference type="RefSeq" id="WP_048677006.1">
    <property type="nucleotide sequence ID" value="NZ_CBTJ020000114.1"/>
</dbReference>
<keyword evidence="3 5" id="KW-0238">DNA-binding</keyword>
<dbReference type="Gene3D" id="1.10.150.130">
    <property type="match status" value="1"/>
</dbReference>
<dbReference type="OrthoDB" id="9801717at2"/>
<evidence type="ECO:0000259" key="6">
    <source>
        <dbReference type="PROSITE" id="PS51898"/>
    </source>
</evidence>
<dbReference type="Pfam" id="PF00589">
    <property type="entry name" value="Phage_integrase"/>
    <property type="match status" value="1"/>
</dbReference>
<comment type="caution">
    <text evidence="8">The sequence shown here is derived from an EMBL/GenBank/DDBJ whole genome shotgun (WGS) entry which is preliminary data.</text>
</comment>
<dbReference type="SUPFAM" id="SSF56349">
    <property type="entry name" value="DNA breaking-rejoining enzymes"/>
    <property type="match status" value="1"/>
</dbReference>
<dbReference type="Gene3D" id="1.10.443.10">
    <property type="entry name" value="Intergrase catalytic core"/>
    <property type="match status" value="1"/>
</dbReference>